<proteinExistence type="predicted"/>
<dbReference type="EMBL" id="CM041547">
    <property type="protein sequence ID" value="KAI3359397.1"/>
    <property type="molecule type" value="Genomic_DNA"/>
</dbReference>
<gene>
    <name evidence="1" type="ORF">L3Q82_002901</name>
</gene>
<comment type="caution">
    <text evidence="1">The sequence shown here is derived from an EMBL/GenBank/DDBJ whole genome shotgun (WGS) entry which is preliminary data.</text>
</comment>
<name>A0ACB8VUJ5_9TELE</name>
<dbReference type="Proteomes" id="UP000831701">
    <property type="component" value="Chromosome 17"/>
</dbReference>
<accession>A0ACB8VUJ5</accession>
<keyword evidence="2" id="KW-1185">Reference proteome</keyword>
<evidence type="ECO:0000313" key="1">
    <source>
        <dbReference type="EMBL" id="KAI3359397.1"/>
    </source>
</evidence>
<sequence>MSHREEAPGKTQDTLERLCLVGWPGNASGSPRKSWRKVSGHSVNKDAALAHPSQDITTGLADPTLGPNCPLEKLLGPDTLCGASSPPPSNATLDIVSK</sequence>
<organism evidence="1 2">
    <name type="scientific">Scortum barcoo</name>
    <name type="common">barcoo grunter</name>
    <dbReference type="NCBI Taxonomy" id="214431"/>
    <lineage>
        <taxon>Eukaryota</taxon>
        <taxon>Metazoa</taxon>
        <taxon>Chordata</taxon>
        <taxon>Craniata</taxon>
        <taxon>Vertebrata</taxon>
        <taxon>Euteleostomi</taxon>
        <taxon>Actinopterygii</taxon>
        <taxon>Neopterygii</taxon>
        <taxon>Teleostei</taxon>
        <taxon>Neoteleostei</taxon>
        <taxon>Acanthomorphata</taxon>
        <taxon>Eupercaria</taxon>
        <taxon>Centrarchiformes</taxon>
        <taxon>Terapontoidei</taxon>
        <taxon>Terapontidae</taxon>
        <taxon>Scortum</taxon>
    </lineage>
</organism>
<reference evidence="1" key="1">
    <citation type="submission" date="2022-04" db="EMBL/GenBank/DDBJ databases">
        <title>Jade perch genome.</title>
        <authorList>
            <person name="Chao B."/>
        </authorList>
    </citation>
    <scope>NUCLEOTIDE SEQUENCE</scope>
    <source>
        <strain evidence="1">CB-2022</strain>
    </source>
</reference>
<protein>
    <submittedName>
        <fullName evidence="1">Uncharacterized protein</fullName>
    </submittedName>
</protein>
<evidence type="ECO:0000313" key="2">
    <source>
        <dbReference type="Proteomes" id="UP000831701"/>
    </source>
</evidence>